<feature type="transmembrane region" description="Helical" evidence="6">
    <location>
        <begin position="170"/>
        <end position="199"/>
    </location>
</feature>
<keyword evidence="5 6" id="KW-0472">Membrane</keyword>
<feature type="transmembrane region" description="Helical" evidence="6">
    <location>
        <begin position="250"/>
        <end position="275"/>
    </location>
</feature>
<evidence type="ECO:0000313" key="8">
    <source>
        <dbReference type="Proteomes" id="UP000463138"/>
    </source>
</evidence>
<feature type="transmembrane region" description="Helical" evidence="6">
    <location>
        <begin position="282"/>
        <end position="301"/>
    </location>
</feature>
<dbReference type="OrthoDB" id="9799225at2"/>
<evidence type="ECO:0000256" key="3">
    <source>
        <dbReference type="ARBA" id="ARBA00022692"/>
    </source>
</evidence>
<name>A0A7V7GUY7_9GAMM</name>
<evidence type="ECO:0000256" key="2">
    <source>
        <dbReference type="ARBA" id="ARBA00009773"/>
    </source>
</evidence>
<keyword evidence="8" id="KW-1185">Reference proteome</keyword>
<keyword evidence="3 6" id="KW-0812">Transmembrane</keyword>
<feature type="transmembrane region" description="Helical" evidence="6">
    <location>
        <begin position="219"/>
        <end position="244"/>
    </location>
</feature>
<comment type="subcellular location">
    <subcellularLocation>
        <location evidence="1">Membrane</location>
        <topology evidence="1">Multi-pass membrane protein</topology>
    </subcellularLocation>
</comment>
<evidence type="ECO:0000313" key="7">
    <source>
        <dbReference type="EMBL" id="KAA0695366.1"/>
    </source>
</evidence>
<reference evidence="7 8" key="1">
    <citation type="submission" date="2018-07" db="EMBL/GenBank/DDBJ databases">
        <title>Pseudomonas laoshanensis sp. nov., isolated from soil.</title>
        <authorList>
            <person name="Sun J."/>
            <person name="Yu L."/>
            <person name="Wang M."/>
            <person name="Zhang C."/>
        </authorList>
    </citation>
    <scope>NUCLEOTIDE SEQUENCE [LARGE SCALE GENOMIC DNA]</scope>
    <source>
        <strain evidence="7 8">Y22</strain>
    </source>
</reference>
<feature type="transmembrane region" description="Helical" evidence="6">
    <location>
        <begin position="52"/>
        <end position="70"/>
    </location>
</feature>
<keyword evidence="4 6" id="KW-1133">Transmembrane helix</keyword>
<dbReference type="Pfam" id="PF01594">
    <property type="entry name" value="AI-2E_transport"/>
    <property type="match status" value="1"/>
</dbReference>
<dbReference type="GO" id="GO:0055085">
    <property type="term" value="P:transmembrane transport"/>
    <property type="evidence" value="ECO:0007669"/>
    <property type="project" value="TreeGrafter"/>
</dbReference>
<accession>A0A7V7GUY7</accession>
<dbReference type="EMBL" id="QOVF01000002">
    <property type="protein sequence ID" value="KAA0695366.1"/>
    <property type="molecule type" value="Genomic_DNA"/>
</dbReference>
<sequence>MQWLLALALLYTLYFAKSLLMPIVVGLLFALLLSPLVSVLKRLYIPRTMSAILILCLIGGPFGVVVSQLAEPAQRWAKAIPELSEKLTQQVSSLTGDLESEQITVPQPQPKAEPRKFRFFGWFRDDEEEDQQAPSRPVQAAKDDDNAVSDRIKQGSLEAMVSALSAAPVMIAQLMTSIILILFLLVFGPRLFAAFVNIFPQVHDKRRSILLVRTIQVELSRYILTVSIINTCLGLTTAAALWLLGVEDALLWGVLVGMLNFAPYVGPLIGTVILCLAGVVQYGTVAFAMVPALVYFGINMLEAQFVTPLVLGRNMRLNPLVIMLWLIIWGWMWGVVGVLLAVPILVCLKLAAAQLGVMTNWVRLIETRA</sequence>
<evidence type="ECO:0000256" key="6">
    <source>
        <dbReference type="SAM" id="Phobius"/>
    </source>
</evidence>
<dbReference type="Proteomes" id="UP000463138">
    <property type="component" value="Unassembled WGS sequence"/>
</dbReference>
<protein>
    <submittedName>
        <fullName evidence="7">AI-2E family transporter</fullName>
    </submittedName>
</protein>
<comment type="caution">
    <text evidence="7">The sequence shown here is derived from an EMBL/GenBank/DDBJ whole genome shotgun (WGS) entry which is preliminary data.</text>
</comment>
<dbReference type="InterPro" id="IPR002549">
    <property type="entry name" value="AI-2E-like"/>
</dbReference>
<gene>
    <name evidence="7" type="ORF">DT594_09720</name>
</gene>
<proteinExistence type="inferred from homology"/>
<dbReference type="PANTHER" id="PTHR21716:SF16">
    <property type="entry name" value="BLL1467 PROTEIN"/>
    <property type="match status" value="1"/>
</dbReference>
<evidence type="ECO:0000256" key="1">
    <source>
        <dbReference type="ARBA" id="ARBA00004141"/>
    </source>
</evidence>
<comment type="similarity">
    <text evidence="2">Belongs to the autoinducer-2 exporter (AI-2E) (TC 2.A.86) family.</text>
</comment>
<dbReference type="GO" id="GO:0016020">
    <property type="term" value="C:membrane"/>
    <property type="evidence" value="ECO:0007669"/>
    <property type="project" value="UniProtKB-SubCell"/>
</dbReference>
<dbReference type="PANTHER" id="PTHR21716">
    <property type="entry name" value="TRANSMEMBRANE PROTEIN"/>
    <property type="match status" value="1"/>
</dbReference>
<organism evidence="7 8">
    <name type="scientific">Halopseudomonas laoshanensis</name>
    <dbReference type="NCBI Taxonomy" id="2268758"/>
    <lineage>
        <taxon>Bacteria</taxon>
        <taxon>Pseudomonadati</taxon>
        <taxon>Pseudomonadota</taxon>
        <taxon>Gammaproteobacteria</taxon>
        <taxon>Pseudomonadales</taxon>
        <taxon>Pseudomonadaceae</taxon>
        <taxon>Halopseudomonas</taxon>
    </lineage>
</organism>
<evidence type="ECO:0000256" key="4">
    <source>
        <dbReference type="ARBA" id="ARBA00022989"/>
    </source>
</evidence>
<evidence type="ECO:0000256" key="5">
    <source>
        <dbReference type="ARBA" id="ARBA00023136"/>
    </source>
</evidence>
<dbReference type="AlphaFoldDB" id="A0A7V7GUY7"/>
<feature type="transmembrane region" description="Helical" evidence="6">
    <location>
        <begin position="321"/>
        <end position="348"/>
    </location>
</feature>